<dbReference type="GO" id="GO:0008483">
    <property type="term" value="F:transaminase activity"/>
    <property type="evidence" value="ECO:0007669"/>
    <property type="project" value="UniProtKB-KW"/>
</dbReference>
<feature type="domain" description="Aminotransferase class I/classII large" evidence="7">
    <location>
        <begin position="32"/>
        <end position="383"/>
    </location>
</feature>
<keyword evidence="4 8" id="KW-0032">Aminotransferase</keyword>
<comment type="caution">
    <text evidence="8">The sequence shown here is derived from an EMBL/GenBank/DDBJ whole genome shotgun (WGS) entry which is preliminary data.</text>
</comment>
<gene>
    <name evidence="8" type="ORF">ERL59_17545</name>
</gene>
<proteinExistence type="inferred from homology"/>
<dbReference type="GO" id="GO:1901605">
    <property type="term" value="P:alpha-amino acid metabolic process"/>
    <property type="evidence" value="ECO:0007669"/>
    <property type="project" value="TreeGrafter"/>
</dbReference>
<evidence type="ECO:0000256" key="2">
    <source>
        <dbReference type="ARBA" id="ARBA00007441"/>
    </source>
</evidence>
<reference evidence="8 9" key="1">
    <citation type="submission" date="2019-01" db="EMBL/GenBank/DDBJ databases">
        <title>Chengkuizengella sp. nov., isolated from deep-sea sediment of East Pacific Ocean.</title>
        <authorList>
            <person name="Yang J."/>
            <person name="Lai Q."/>
            <person name="Shao Z."/>
        </authorList>
    </citation>
    <scope>NUCLEOTIDE SEQUENCE [LARGE SCALE GENOMIC DNA]</scope>
    <source>
        <strain evidence="8 9">YPA3-1-1</strain>
    </source>
</reference>
<dbReference type="InterPro" id="IPR015422">
    <property type="entry name" value="PyrdxlP-dep_Trfase_small"/>
</dbReference>
<dbReference type="SUPFAM" id="SSF53383">
    <property type="entry name" value="PLP-dependent transferases"/>
    <property type="match status" value="1"/>
</dbReference>
<dbReference type="InterPro" id="IPR004839">
    <property type="entry name" value="Aminotransferase_I/II_large"/>
</dbReference>
<evidence type="ECO:0000256" key="4">
    <source>
        <dbReference type="ARBA" id="ARBA00022576"/>
    </source>
</evidence>
<dbReference type="PANTHER" id="PTHR42790">
    <property type="entry name" value="AMINOTRANSFERASE"/>
    <property type="match status" value="1"/>
</dbReference>
<comment type="cofactor">
    <cofactor evidence="1">
        <name>pyridoxal 5'-phosphate</name>
        <dbReference type="ChEBI" id="CHEBI:597326"/>
    </cofactor>
</comment>
<dbReference type="RefSeq" id="WP_160647569.1">
    <property type="nucleotide sequence ID" value="NZ_SIJB01000040.1"/>
</dbReference>
<accession>A0A6N9Q7C7</accession>
<dbReference type="EMBL" id="SIJB01000040">
    <property type="protein sequence ID" value="NBI30758.1"/>
    <property type="molecule type" value="Genomic_DNA"/>
</dbReference>
<keyword evidence="6" id="KW-0663">Pyridoxal phosphate</keyword>
<organism evidence="8 9">
    <name type="scientific">Chengkuizengella marina</name>
    <dbReference type="NCBI Taxonomy" id="2507566"/>
    <lineage>
        <taxon>Bacteria</taxon>
        <taxon>Bacillati</taxon>
        <taxon>Bacillota</taxon>
        <taxon>Bacilli</taxon>
        <taxon>Bacillales</taxon>
        <taxon>Paenibacillaceae</taxon>
        <taxon>Chengkuizengella</taxon>
    </lineage>
</organism>
<evidence type="ECO:0000259" key="7">
    <source>
        <dbReference type="Pfam" id="PF00155"/>
    </source>
</evidence>
<dbReference type="GO" id="GO:0030170">
    <property type="term" value="F:pyridoxal phosphate binding"/>
    <property type="evidence" value="ECO:0007669"/>
    <property type="project" value="InterPro"/>
</dbReference>
<comment type="similarity">
    <text evidence="2">Belongs to the class-I pyridoxal-phosphate-dependent aminotransferase family.</text>
</comment>
<evidence type="ECO:0000313" key="9">
    <source>
        <dbReference type="Proteomes" id="UP000448943"/>
    </source>
</evidence>
<dbReference type="AlphaFoldDB" id="A0A6N9Q7C7"/>
<protein>
    <submittedName>
        <fullName evidence="8">PLP-dependent aminotransferase family protein</fullName>
    </submittedName>
</protein>
<sequence length="394" mass="44859">MNFERFFPPLIHKALEVGPPGQWAPKPFSQNINLHAGYPHPNAIPIEDLMKAALNLSNKERDLPFQYEGSPSKKNLKILLKENSYIRGIHLDNQKMIVTAGSTQALDLTAKVLLHESDLVALESPTYMEAIEIFRNYTSNFISYPMDQKGLDVDFLAEDLAYRQKNRIQLPKLIYTVPTFHNPTGISMDLSRRTQLLKLAEEYDFLIVEDDAYGQLASKGELPPIKSFDKFDRVIYLSSMSKVIAPGLRIGWAVAPKKMVEAMSHFKKDADHAFSWAVTAYYLKHCDFSTHVQQVRSDYSKRLLFIKEALSKYMPTTIHWTEPSGGFFIWVHLPTIDTDKLLKKALAIGVSFIPGKHFFIDPCDGSEFLRLSFSYADEEQISKGIMFIASLLEV</sequence>
<dbReference type="Proteomes" id="UP000448943">
    <property type="component" value="Unassembled WGS sequence"/>
</dbReference>
<evidence type="ECO:0000313" key="8">
    <source>
        <dbReference type="EMBL" id="NBI30758.1"/>
    </source>
</evidence>
<dbReference type="CDD" id="cd00609">
    <property type="entry name" value="AAT_like"/>
    <property type="match status" value="1"/>
</dbReference>
<name>A0A6N9Q7C7_9BACL</name>
<dbReference type="PANTHER" id="PTHR42790:SF19">
    <property type="entry name" value="KYNURENINE_ALPHA-AMINOADIPATE AMINOTRANSFERASE, MITOCHONDRIAL"/>
    <property type="match status" value="1"/>
</dbReference>
<dbReference type="Gene3D" id="3.90.1150.10">
    <property type="entry name" value="Aspartate Aminotransferase, domain 1"/>
    <property type="match status" value="1"/>
</dbReference>
<dbReference type="InterPro" id="IPR015421">
    <property type="entry name" value="PyrdxlP-dep_Trfase_major"/>
</dbReference>
<evidence type="ECO:0000256" key="1">
    <source>
        <dbReference type="ARBA" id="ARBA00001933"/>
    </source>
</evidence>
<dbReference type="InterPro" id="IPR015424">
    <property type="entry name" value="PyrdxlP-dep_Trfase"/>
</dbReference>
<comment type="subunit">
    <text evidence="3">Homodimer.</text>
</comment>
<evidence type="ECO:0000256" key="5">
    <source>
        <dbReference type="ARBA" id="ARBA00022679"/>
    </source>
</evidence>
<keyword evidence="5 8" id="KW-0808">Transferase</keyword>
<keyword evidence="9" id="KW-1185">Reference proteome</keyword>
<dbReference type="Pfam" id="PF00155">
    <property type="entry name" value="Aminotran_1_2"/>
    <property type="match status" value="1"/>
</dbReference>
<dbReference type="InterPro" id="IPR050859">
    <property type="entry name" value="Class-I_PLP-dep_aminotransf"/>
</dbReference>
<dbReference type="OrthoDB" id="9802601at2"/>
<evidence type="ECO:0000256" key="3">
    <source>
        <dbReference type="ARBA" id="ARBA00011738"/>
    </source>
</evidence>
<dbReference type="FunFam" id="3.40.640.10:FF:000053">
    <property type="entry name" value="Aminotransferase, class I"/>
    <property type="match status" value="1"/>
</dbReference>
<dbReference type="Gene3D" id="3.40.640.10">
    <property type="entry name" value="Type I PLP-dependent aspartate aminotransferase-like (Major domain)"/>
    <property type="match status" value="1"/>
</dbReference>
<evidence type="ECO:0000256" key="6">
    <source>
        <dbReference type="ARBA" id="ARBA00022898"/>
    </source>
</evidence>